<dbReference type="InterPro" id="IPR043504">
    <property type="entry name" value="Peptidase_S1_PA_chymotrypsin"/>
</dbReference>
<keyword evidence="1" id="KW-1015">Disulfide bond</keyword>
<evidence type="ECO:0000313" key="3">
    <source>
        <dbReference type="Ensembl" id="ENSACIP00000009366.1"/>
    </source>
</evidence>
<dbReference type="InterPro" id="IPR009003">
    <property type="entry name" value="Peptidase_S1_PA"/>
</dbReference>
<dbReference type="Proteomes" id="UP000261340">
    <property type="component" value="Unplaced"/>
</dbReference>
<reference evidence="3" key="2">
    <citation type="submission" date="2025-09" db="UniProtKB">
        <authorList>
            <consortium name="Ensembl"/>
        </authorList>
    </citation>
    <scope>IDENTIFICATION</scope>
</reference>
<dbReference type="SUPFAM" id="SSF50494">
    <property type="entry name" value="Trypsin-like serine proteases"/>
    <property type="match status" value="1"/>
</dbReference>
<protein>
    <recommendedName>
        <fullName evidence="2">Peptidase S1 domain-containing protein</fullName>
    </recommendedName>
</protein>
<dbReference type="GO" id="GO:0004252">
    <property type="term" value="F:serine-type endopeptidase activity"/>
    <property type="evidence" value="ECO:0007669"/>
    <property type="project" value="InterPro"/>
</dbReference>
<dbReference type="InterPro" id="IPR018114">
    <property type="entry name" value="TRYPSIN_HIS"/>
</dbReference>
<name>A0A3Q0RFL4_AMPCI</name>
<evidence type="ECO:0000259" key="2">
    <source>
        <dbReference type="PROSITE" id="PS50240"/>
    </source>
</evidence>
<dbReference type="SMART" id="SM00020">
    <property type="entry name" value="Tryp_SPc"/>
    <property type="match status" value="1"/>
</dbReference>
<evidence type="ECO:0000256" key="1">
    <source>
        <dbReference type="ARBA" id="ARBA00023157"/>
    </source>
</evidence>
<dbReference type="Pfam" id="PF00089">
    <property type="entry name" value="Trypsin"/>
    <property type="match status" value="2"/>
</dbReference>
<accession>A0A3Q0RFL4</accession>
<organism evidence="3 4">
    <name type="scientific">Amphilophus citrinellus</name>
    <name type="common">Midas cichlid</name>
    <name type="synonym">Cichlasoma citrinellum</name>
    <dbReference type="NCBI Taxonomy" id="61819"/>
    <lineage>
        <taxon>Eukaryota</taxon>
        <taxon>Metazoa</taxon>
        <taxon>Chordata</taxon>
        <taxon>Craniata</taxon>
        <taxon>Vertebrata</taxon>
        <taxon>Euteleostomi</taxon>
        <taxon>Actinopterygii</taxon>
        <taxon>Neopterygii</taxon>
        <taxon>Teleostei</taxon>
        <taxon>Neoteleostei</taxon>
        <taxon>Acanthomorphata</taxon>
        <taxon>Ovalentaria</taxon>
        <taxon>Cichlomorphae</taxon>
        <taxon>Cichliformes</taxon>
        <taxon>Cichlidae</taxon>
        <taxon>New World cichlids</taxon>
        <taxon>Cichlasomatinae</taxon>
        <taxon>Heroini</taxon>
        <taxon>Amphilophus</taxon>
    </lineage>
</organism>
<dbReference type="InterPro" id="IPR001254">
    <property type="entry name" value="Trypsin_dom"/>
</dbReference>
<proteinExistence type="predicted"/>
<dbReference type="AlphaFoldDB" id="A0A3Q0RFL4"/>
<dbReference type="GeneTree" id="ENSGT00390000009571"/>
<dbReference type="Gene3D" id="2.40.10.10">
    <property type="entry name" value="Trypsin-like serine proteases"/>
    <property type="match status" value="2"/>
</dbReference>
<dbReference type="PANTHER" id="PTHR24276:SF98">
    <property type="entry name" value="FI18310P1-RELATED"/>
    <property type="match status" value="1"/>
</dbReference>
<keyword evidence="4" id="KW-1185">Reference proteome</keyword>
<evidence type="ECO:0000313" key="4">
    <source>
        <dbReference type="Proteomes" id="UP000261340"/>
    </source>
</evidence>
<dbReference type="PANTHER" id="PTHR24276">
    <property type="entry name" value="POLYSERASE-RELATED"/>
    <property type="match status" value="1"/>
</dbReference>
<dbReference type="InterPro" id="IPR050430">
    <property type="entry name" value="Peptidase_S1"/>
</dbReference>
<dbReference type="Ensembl" id="ENSACIT00000009648.1">
    <property type="protein sequence ID" value="ENSACIP00000009366.1"/>
    <property type="gene ID" value="ENSACIG00000007350.1"/>
</dbReference>
<sequence>MQSQTYAKLRIYIFIYNVLAGVDLHKRIYGGQKCPKREHLYYVKITAESSGTYCGGSLIHPQWVLTAAHCWKPGCSLVRSPRNGPSGGFHSPFLDVLVFLSYHLECGESDTLQCAVTAVVACPAHNRPGHVFCGQRAGVDACYGDSGGGVVFKDRLHGVISFTCNTTHACAAPAGFMNVCSYLGWIQNTIRSNK</sequence>
<dbReference type="PROSITE" id="PS00134">
    <property type="entry name" value="TRYPSIN_HIS"/>
    <property type="match status" value="1"/>
</dbReference>
<dbReference type="GO" id="GO:0006508">
    <property type="term" value="P:proteolysis"/>
    <property type="evidence" value="ECO:0007669"/>
    <property type="project" value="InterPro"/>
</dbReference>
<feature type="domain" description="Peptidase S1" evidence="2">
    <location>
        <begin position="28"/>
        <end position="191"/>
    </location>
</feature>
<reference evidence="3" key="1">
    <citation type="submission" date="2025-08" db="UniProtKB">
        <authorList>
            <consortium name="Ensembl"/>
        </authorList>
    </citation>
    <scope>IDENTIFICATION</scope>
</reference>
<dbReference type="PROSITE" id="PS50240">
    <property type="entry name" value="TRYPSIN_DOM"/>
    <property type="match status" value="1"/>
</dbReference>